<evidence type="ECO:0000259" key="5">
    <source>
        <dbReference type="PROSITE" id="PS51465"/>
    </source>
</evidence>
<keyword evidence="1" id="KW-0646">Protease inhibitor</keyword>
<gene>
    <name evidence="7 8 9" type="primary">LOC106056770</name>
</gene>
<dbReference type="InterPro" id="IPR002350">
    <property type="entry name" value="Kazal_dom"/>
</dbReference>
<dbReference type="SMART" id="SM00280">
    <property type="entry name" value="KAZAL"/>
    <property type="match status" value="1"/>
</dbReference>
<evidence type="ECO:0000256" key="2">
    <source>
        <dbReference type="ARBA" id="ARBA00022900"/>
    </source>
</evidence>
<dbReference type="AlphaFoldDB" id="A0A9W3B8Z5"/>
<evidence type="ECO:0000313" key="6">
    <source>
        <dbReference type="Proteomes" id="UP001165740"/>
    </source>
</evidence>
<accession>A0A9W3B8Z5</accession>
<dbReference type="CDD" id="cd00104">
    <property type="entry name" value="KAZAL_FS"/>
    <property type="match status" value="1"/>
</dbReference>
<evidence type="ECO:0000313" key="7">
    <source>
        <dbReference type="RefSeq" id="XP_055896017.1"/>
    </source>
</evidence>
<dbReference type="GO" id="GO:0004867">
    <property type="term" value="F:serine-type endopeptidase inhibitor activity"/>
    <property type="evidence" value="ECO:0007669"/>
    <property type="project" value="UniProtKB-KW"/>
</dbReference>
<reference evidence="7 8" key="1">
    <citation type="submission" date="2025-04" db="UniProtKB">
        <authorList>
            <consortium name="RefSeq"/>
        </authorList>
    </citation>
    <scope>IDENTIFICATION</scope>
</reference>
<keyword evidence="3" id="KW-1015">Disulfide bond</keyword>
<evidence type="ECO:0000256" key="3">
    <source>
        <dbReference type="ARBA" id="ARBA00023157"/>
    </source>
</evidence>
<dbReference type="SUPFAM" id="SSF100895">
    <property type="entry name" value="Kazal-type serine protease inhibitors"/>
    <property type="match status" value="1"/>
</dbReference>
<evidence type="ECO:0000256" key="4">
    <source>
        <dbReference type="SAM" id="SignalP"/>
    </source>
</evidence>
<dbReference type="InterPro" id="IPR036058">
    <property type="entry name" value="Kazal_dom_sf"/>
</dbReference>
<evidence type="ECO:0000256" key="1">
    <source>
        <dbReference type="ARBA" id="ARBA00022690"/>
    </source>
</evidence>
<keyword evidence="6" id="KW-1185">Reference proteome</keyword>
<dbReference type="PROSITE" id="PS51465">
    <property type="entry name" value="KAZAL_2"/>
    <property type="match status" value="1"/>
</dbReference>
<organism evidence="6 7">
    <name type="scientific">Biomphalaria glabrata</name>
    <name type="common">Bloodfluke planorb</name>
    <name type="synonym">Freshwater snail</name>
    <dbReference type="NCBI Taxonomy" id="6526"/>
    <lineage>
        <taxon>Eukaryota</taxon>
        <taxon>Metazoa</taxon>
        <taxon>Spiralia</taxon>
        <taxon>Lophotrochozoa</taxon>
        <taxon>Mollusca</taxon>
        <taxon>Gastropoda</taxon>
        <taxon>Heterobranchia</taxon>
        <taxon>Euthyneura</taxon>
        <taxon>Panpulmonata</taxon>
        <taxon>Hygrophila</taxon>
        <taxon>Lymnaeoidea</taxon>
        <taxon>Planorbidae</taxon>
        <taxon>Biomphalaria</taxon>
    </lineage>
</organism>
<keyword evidence="4" id="KW-0732">Signal</keyword>
<dbReference type="OrthoDB" id="88853at2759"/>
<feature type="domain" description="Kazal-like" evidence="5">
    <location>
        <begin position="198"/>
        <end position="249"/>
    </location>
</feature>
<evidence type="ECO:0000313" key="8">
    <source>
        <dbReference type="RefSeq" id="XP_055896019.1"/>
    </source>
</evidence>
<dbReference type="RefSeq" id="XP_055896017.1">
    <property type="nucleotide sequence ID" value="XM_056040042.1"/>
</dbReference>
<dbReference type="RefSeq" id="XP_055896019.1">
    <property type="nucleotide sequence ID" value="XM_056040044.1"/>
</dbReference>
<dbReference type="Gene3D" id="3.30.60.30">
    <property type="match status" value="1"/>
</dbReference>
<dbReference type="Proteomes" id="UP001165740">
    <property type="component" value="Chromosome 9"/>
</dbReference>
<keyword evidence="2" id="KW-0722">Serine protease inhibitor</keyword>
<proteinExistence type="predicted"/>
<feature type="chain" id="PRO_5044703000" evidence="4">
    <location>
        <begin position="20"/>
        <end position="249"/>
    </location>
</feature>
<feature type="signal peptide" evidence="4">
    <location>
        <begin position="1"/>
        <end position="19"/>
    </location>
</feature>
<evidence type="ECO:0000313" key="9">
    <source>
        <dbReference type="RefSeq" id="XP_055896020.1"/>
    </source>
</evidence>
<sequence length="249" mass="28449">MKTLLVASLALCILPAAFAGDFKEMFAEFEKLKHKVPAASERNFDIGTHRFRNWEDKQEDSRANGEVDLLVDKVRMKTILTEKLERLTNDYERQRKQFISQTMWRFLKLCPGANNAANLLERLDDETFLEPSNTLNQVTNWTPNITVNTSDAHNQTQLRWFADLKRDERLQYIMYGMLQVMCGAAQNLAGQVDNYLQQSETENCPTACTREYMPMCGTDGVTYGNVCMLNVAICQTNGRVQKAHEGVCS</sequence>
<dbReference type="GO" id="GO:0005576">
    <property type="term" value="C:extracellular region"/>
    <property type="evidence" value="ECO:0007669"/>
    <property type="project" value="TreeGrafter"/>
</dbReference>
<dbReference type="PANTHER" id="PTHR10913">
    <property type="entry name" value="FOLLISTATIN-RELATED"/>
    <property type="match status" value="1"/>
</dbReference>
<name>A0A9W3B8Z5_BIOGL</name>
<dbReference type="GO" id="GO:0030154">
    <property type="term" value="P:cell differentiation"/>
    <property type="evidence" value="ECO:0007669"/>
    <property type="project" value="TreeGrafter"/>
</dbReference>
<dbReference type="Pfam" id="PF00050">
    <property type="entry name" value="Kazal_1"/>
    <property type="match status" value="1"/>
</dbReference>
<dbReference type="RefSeq" id="XP_055896020.1">
    <property type="nucleotide sequence ID" value="XM_056040045.1"/>
</dbReference>
<protein>
    <submittedName>
        <fullName evidence="7 8">Uncharacterized protein LOC106056770</fullName>
    </submittedName>
</protein>
<dbReference type="PANTHER" id="PTHR10913:SF45">
    <property type="entry name" value="FOLLISTATIN, ISOFORM A-RELATED"/>
    <property type="match status" value="1"/>
</dbReference>
<dbReference type="InterPro" id="IPR050653">
    <property type="entry name" value="Prot_Inhib_GrowthFact_Antg"/>
</dbReference>
<dbReference type="GeneID" id="106056770"/>